<keyword evidence="2" id="KW-1185">Reference proteome</keyword>
<organism evidence="1 2">
    <name type="scientific">Amphibalanus amphitrite</name>
    <name type="common">Striped barnacle</name>
    <name type="synonym">Balanus amphitrite</name>
    <dbReference type="NCBI Taxonomy" id="1232801"/>
    <lineage>
        <taxon>Eukaryota</taxon>
        <taxon>Metazoa</taxon>
        <taxon>Ecdysozoa</taxon>
        <taxon>Arthropoda</taxon>
        <taxon>Crustacea</taxon>
        <taxon>Multicrustacea</taxon>
        <taxon>Cirripedia</taxon>
        <taxon>Thoracica</taxon>
        <taxon>Thoracicalcarea</taxon>
        <taxon>Balanomorpha</taxon>
        <taxon>Balanoidea</taxon>
        <taxon>Balanidae</taxon>
        <taxon>Amphibalaninae</taxon>
        <taxon>Amphibalanus</taxon>
    </lineage>
</organism>
<dbReference type="EMBL" id="VIIS01000515">
    <property type="protein sequence ID" value="KAF0308071.1"/>
    <property type="molecule type" value="Genomic_DNA"/>
</dbReference>
<dbReference type="AlphaFoldDB" id="A0A6A4X129"/>
<dbReference type="Proteomes" id="UP000440578">
    <property type="component" value="Unassembled WGS sequence"/>
</dbReference>
<dbReference type="InterPro" id="IPR027417">
    <property type="entry name" value="P-loop_NTPase"/>
</dbReference>
<comment type="caution">
    <text evidence="1">The sequence shown here is derived from an EMBL/GenBank/DDBJ whole genome shotgun (WGS) entry which is preliminary data.</text>
</comment>
<accession>A0A6A4X129</accession>
<protein>
    <submittedName>
        <fullName evidence="1">Minichromosome maintenance domain-containing protein 2</fullName>
    </submittedName>
</protein>
<evidence type="ECO:0000313" key="1">
    <source>
        <dbReference type="EMBL" id="KAF0308071.1"/>
    </source>
</evidence>
<name>A0A6A4X129_AMPAM</name>
<sequence>MRLLDPSKYPGRECMRHVCENSYCAEELISVFVPGRPPPGTFTDCTNCGANLREDVGCRRLSEATEGFLVPLEALEAPLKPCKGRFQSVRVVFRGESLLLEVPAPTPGELCRDLHLGGRYRVVGQLVKVSEGSSCRLTLEAASVRPIPLSIYAQPLVCTISPVIETLYHDRRFSPWSFALSLAYVFASGLSPAGTYFRLKLGMLLSLVACGAIRHSRLQPLLAVGPDVGSLVRLLSHGAGLASPLLGGAARAELEAGSLLLARGGVCLLGDLSKYRREALHTLQKGLEVGFVSVVCPASLSGTGRPESVSMPLLCQPWAVYDCKPTGGTDLNSSLVSDSASLVGTQTNALPRTLTEAFGVVYYTESADDCDDLACDLATCQLLMAAGGGRVDQQLVPDKDLMAFLAAACELSLDLEPDAERLVRRYFVASRRVRTSNVPDVPVAAVSTISGLAHAFAQLSLRDCVTVDDVTMAILLYEESLAACFGYSPLDVSHTPHIREADLDANLGRQNDERMRDFQRRLEEFISEWALL</sequence>
<proteinExistence type="predicted"/>
<dbReference type="OrthoDB" id="6349509at2759"/>
<reference evidence="1 2" key="1">
    <citation type="submission" date="2019-07" db="EMBL/GenBank/DDBJ databases">
        <title>Draft genome assembly of a fouling barnacle, Amphibalanus amphitrite (Darwin, 1854): The first reference genome for Thecostraca.</title>
        <authorList>
            <person name="Kim W."/>
        </authorList>
    </citation>
    <scope>NUCLEOTIDE SEQUENCE [LARGE SCALE GENOMIC DNA]</scope>
    <source>
        <strain evidence="1">SNU_AA5</strain>
        <tissue evidence="1">Soma without cirri and trophi</tissue>
    </source>
</reference>
<dbReference type="Gene3D" id="3.40.50.300">
    <property type="entry name" value="P-loop containing nucleotide triphosphate hydrolases"/>
    <property type="match status" value="1"/>
</dbReference>
<gene>
    <name evidence="1" type="primary">Mcmdc2</name>
    <name evidence="1" type="ORF">FJT64_020661</name>
</gene>
<evidence type="ECO:0000313" key="2">
    <source>
        <dbReference type="Proteomes" id="UP000440578"/>
    </source>
</evidence>